<protein>
    <recommendedName>
        <fullName evidence="1">2EXR domain-containing protein</fullName>
    </recommendedName>
</protein>
<comment type="caution">
    <text evidence="2">The sequence shown here is derived from an EMBL/GenBank/DDBJ whole genome shotgun (WGS) entry which is preliminary data.</text>
</comment>
<evidence type="ECO:0000313" key="2">
    <source>
        <dbReference type="EMBL" id="KAF4427924.1"/>
    </source>
</evidence>
<dbReference type="InterPro" id="IPR045518">
    <property type="entry name" value="2EXR"/>
</dbReference>
<sequence length="510" mass="59637">MAPLQIFHLFTKLPYDLRRSIYILATPRRVVRVEEGPVDVKEKHTWFDEGYDSYFDYAFEKFYEQMAANGPNFNVKLHPDLASFAHNWRHHIPWSSYNRPYTQTSLDMYGFTSSRPLYEPWAPSKDVPRIPTDWLVDFPELAFALTRKSCLYSEAEIPVFLHVCVESRQTLMAWGYRLLFSTRTVGPRTWFHPGRDRLYIPYHIDEFPREVESRYHSSNVAEIITPYPVFRPGLLLSGCYWDIGQYSVQDLRQVKSIVLGSPGNYSDMENLIQDLQSILLLLSGLEELLLEGWSLEDFYYWFQKVPGSPSVSERTPASCVACIPVEDIDAIGYAFWERDYWYEGPIQLPYTGYANNYFNRHKTRPLEVTSYHSAHADAIKDRLLGSDLVTAQGRRPPIPITIRHVNLCPDSCSELYKTGRRRLWEALESLDDDQIRKPDFMRKFSQGMDDCQSPFKVEWRSPGYGAEEWPELIERISLMDAEEIMRTPDGMLQGWYLNRFKIPEPQSTEI</sequence>
<name>A0A8H4NHX8_9HYPO</name>
<feature type="domain" description="2EXR" evidence="1">
    <location>
        <begin position="7"/>
        <end position="198"/>
    </location>
</feature>
<keyword evidence="3" id="KW-1185">Reference proteome</keyword>
<gene>
    <name evidence="2" type="ORF">F53441_14074</name>
</gene>
<accession>A0A8H4NHX8</accession>
<organism evidence="2 3">
    <name type="scientific">Fusarium austroafricanum</name>
    <dbReference type="NCBI Taxonomy" id="2364996"/>
    <lineage>
        <taxon>Eukaryota</taxon>
        <taxon>Fungi</taxon>
        <taxon>Dikarya</taxon>
        <taxon>Ascomycota</taxon>
        <taxon>Pezizomycotina</taxon>
        <taxon>Sordariomycetes</taxon>
        <taxon>Hypocreomycetidae</taxon>
        <taxon>Hypocreales</taxon>
        <taxon>Nectriaceae</taxon>
        <taxon>Fusarium</taxon>
        <taxon>Fusarium concolor species complex</taxon>
    </lineage>
</organism>
<dbReference type="OrthoDB" id="3513892at2759"/>
<dbReference type="EMBL" id="JAADJG010001036">
    <property type="protein sequence ID" value="KAF4427924.1"/>
    <property type="molecule type" value="Genomic_DNA"/>
</dbReference>
<dbReference type="Proteomes" id="UP000605986">
    <property type="component" value="Unassembled WGS sequence"/>
</dbReference>
<proteinExistence type="predicted"/>
<dbReference type="PANTHER" id="PTHR35910">
    <property type="entry name" value="2EXR DOMAIN-CONTAINING PROTEIN"/>
    <property type="match status" value="1"/>
</dbReference>
<evidence type="ECO:0000259" key="1">
    <source>
        <dbReference type="Pfam" id="PF20150"/>
    </source>
</evidence>
<evidence type="ECO:0000313" key="3">
    <source>
        <dbReference type="Proteomes" id="UP000605986"/>
    </source>
</evidence>
<reference evidence="2" key="1">
    <citation type="submission" date="2020-01" db="EMBL/GenBank/DDBJ databases">
        <title>Identification and distribution of gene clusters putatively required for synthesis of sphingolipid metabolism inhibitors in phylogenetically diverse species of the filamentous fungus Fusarium.</title>
        <authorList>
            <person name="Kim H.-S."/>
            <person name="Busman M."/>
            <person name="Brown D.W."/>
            <person name="Divon H."/>
            <person name="Uhlig S."/>
            <person name="Proctor R.H."/>
        </authorList>
    </citation>
    <scope>NUCLEOTIDE SEQUENCE</scope>
    <source>
        <strain evidence="2">NRRL 53441</strain>
    </source>
</reference>
<dbReference type="Pfam" id="PF20150">
    <property type="entry name" value="2EXR"/>
    <property type="match status" value="1"/>
</dbReference>
<dbReference type="AlphaFoldDB" id="A0A8H4NHX8"/>
<dbReference type="PANTHER" id="PTHR35910:SF6">
    <property type="entry name" value="2EXR DOMAIN-CONTAINING PROTEIN"/>
    <property type="match status" value="1"/>
</dbReference>